<name>A0A344U1H1_9ACTN</name>
<dbReference type="OrthoDB" id="4292184at2"/>
<dbReference type="EMBL" id="CP030862">
    <property type="protein sequence ID" value="AXE24742.1"/>
    <property type="molecule type" value="Genomic_DNA"/>
</dbReference>
<gene>
    <name evidence="1" type="ORF">C0216_15925</name>
</gene>
<accession>A0A344U1H1</accession>
<keyword evidence="2" id="KW-1185">Reference proteome</keyword>
<reference evidence="1 2" key="1">
    <citation type="submission" date="2018-01" db="EMBL/GenBank/DDBJ databases">
        <title>Draft genome Sequence of streptomyces globosus LZH-48.</title>
        <authorList>
            <person name="Ran K."/>
            <person name="Li Z."/>
            <person name="Wei S."/>
            <person name="Dong R."/>
        </authorList>
    </citation>
    <scope>NUCLEOTIDE SEQUENCE [LARGE SCALE GENOMIC DNA]</scope>
    <source>
        <strain evidence="1 2">LZH-48</strain>
    </source>
</reference>
<proteinExistence type="predicted"/>
<protein>
    <submittedName>
        <fullName evidence="1">Uncharacterized protein</fullName>
    </submittedName>
</protein>
<dbReference type="AlphaFoldDB" id="A0A344U1H1"/>
<organism evidence="1 2">
    <name type="scientific">Streptomyces globosus</name>
    <dbReference type="NCBI Taxonomy" id="68209"/>
    <lineage>
        <taxon>Bacteria</taxon>
        <taxon>Bacillati</taxon>
        <taxon>Actinomycetota</taxon>
        <taxon>Actinomycetes</taxon>
        <taxon>Kitasatosporales</taxon>
        <taxon>Streptomycetaceae</taxon>
        <taxon>Streptomyces</taxon>
    </lineage>
</organism>
<evidence type="ECO:0000313" key="1">
    <source>
        <dbReference type="EMBL" id="AXE24742.1"/>
    </source>
</evidence>
<evidence type="ECO:0000313" key="2">
    <source>
        <dbReference type="Proteomes" id="UP000252004"/>
    </source>
</evidence>
<dbReference type="Proteomes" id="UP000252004">
    <property type="component" value="Chromosome"/>
</dbReference>
<dbReference type="KEGG" id="sgz:C0216_15925"/>
<dbReference type="RefSeq" id="WP_114055931.1">
    <property type="nucleotide sequence ID" value="NZ_CP030862.1"/>
</dbReference>
<sequence length="132" mass="14074">MELEEGVRVRLAADLGLAGSVTAAGGSAVEAGAAAGFLVLAAGCEGTVERVDEHVREPGPQVREYERLTSLLDSFGTQMPPASRRRVEEQAGALEPEWAAWQQDRRRVTVRVRFDNGFVLGDAPAGLFTPAP</sequence>